<keyword evidence="3" id="KW-1185">Reference proteome</keyword>
<comment type="caution">
    <text evidence="2">The sequence shown here is derived from an EMBL/GenBank/DDBJ whole genome shotgun (WGS) entry which is preliminary data.</text>
</comment>
<keyword evidence="1" id="KW-0812">Transmembrane</keyword>
<evidence type="ECO:0000256" key="1">
    <source>
        <dbReference type="SAM" id="Phobius"/>
    </source>
</evidence>
<keyword evidence="1" id="KW-0472">Membrane</keyword>
<proteinExistence type="predicted"/>
<protein>
    <submittedName>
        <fullName evidence="2">Uncharacterized protein</fullName>
    </submittedName>
</protein>
<reference evidence="2 3" key="1">
    <citation type="submission" date="2022-10" db="EMBL/GenBank/DDBJ databases">
        <title>Roseococcus glaciei nov., sp. nov., isolated from glacier.</title>
        <authorList>
            <person name="Liu Q."/>
            <person name="Xin Y.-H."/>
        </authorList>
    </citation>
    <scope>NUCLEOTIDE SEQUENCE [LARGE SCALE GENOMIC DNA]</scope>
    <source>
        <strain evidence="2 3">MDT2-1-1</strain>
    </source>
</reference>
<accession>A0ABT3NYN7</accession>
<sequence>MILQLLLFISPFALYALWLRMGGRALSPSAAVLALTTIGLVAAIAVAFWLGQERALDRNERYVPARIEDGTIRR</sequence>
<dbReference type="Proteomes" id="UP001526430">
    <property type="component" value="Unassembled WGS sequence"/>
</dbReference>
<organism evidence="2 3">
    <name type="scientific">Sabulicella glaciei</name>
    <dbReference type="NCBI Taxonomy" id="2984948"/>
    <lineage>
        <taxon>Bacteria</taxon>
        <taxon>Pseudomonadati</taxon>
        <taxon>Pseudomonadota</taxon>
        <taxon>Alphaproteobacteria</taxon>
        <taxon>Acetobacterales</taxon>
        <taxon>Acetobacteraceae</taxon>
        <taxon>Sabulicella</taxon>
    </lineage>
</organism>
<gene>
    <name evidence="2" type="ORF">OF850_16690</name>
</gene>
<evidence type="ECO:0000313" key="3">
    <source>
        <dbReference type="Proteomes" id="UP001526430"/>
    </source>
</evidence>
<dbReference type="EMBL" id="JAPFQI010000015">
    <property type="protein sequence ID" value="MCW8087274.1"/>
    <property type="molecule type" value="Genomic_DNA"/>
</dbReference>
<keyword evidence="1" id="KW-1133">Transmembrane helix</keyword>
<feature type="transmembrane region" description="Helical" evidence="1">
    <location>
        <begin position="32"/>
        <end position="51"/>
    </location>
</feature>
<name>A0ABT3NYN7_9PROT</name>
<evidence type="ECO:0000313" key="2">
    <source>
        <dbReference type="EMBL" id="MCW8087274.1"/>
    </source>
</evidence>